<protein>
    <recommendedName>
        <fullName evidence="3">Bacterial surface antigen (D15) domain-containing protein</fullName>
    </recommendedName>
</protein>
<accession>A0A4Q5LZF2</accession>
<evidence type="ECO:0000256" key="1">
    <source>
        <dbReference type="ARBA" id="ARBA00004370"/>
    </source>
</evidence>
<reference evidence="4 5" key="1">
    <citation type="submission" date="2019-02" db="EMBL/GenBank/DDBJ databases">
        <title>Bacterial novel species Emticicia sp. 17J42-9 isolated from soil.</title>
        <authorList>
            <person name="Jung H.-Y."/>
        </authorList>
    </citation>
    <scope>NUCLEOTIDE SEQUENCE [LARGE SCALE GENOMIC DNA]</scope>
    <source>
        <strain evidence="4 5">17J42-9</strain>
    </source>
</reference>
<evidence type="ECO:0000313" key="4">
    <source>
        <dbReference type="EMBL" id="RYU95232.1"/>
    </source>
</evidence>
<dbReference type="InterPro" id="IPR000184">
    <property type="entry name" value="Bac_surfAg_D15"/>
</dbReference>
<gene>
    <name evidence="4" type="ORF">EWM59_13360</name>
</gene>
<proteinExistence type="predicted"/>
<dbReference type="Proteomes" id="UP000293162">
    <property type="component" value="Unassembled WGS sequence"/>
</dbReference>
<dbReference type="GO" id="GO:0019867">
    <property type="term" value="C:outer membrane"/>
    <property type="evidence" value="ECO:0007669"/>
    <property type="project" value="InterPro"/>
</dbReference>
<keyword evidence="2" id="KW-0472">Membrane</keyword>
<comment type="caution">
    <text evidence="4">The sequence shown here is derived from an EMBL/GenBank/DDBJ whole genome shotgun (WGS) entry which is preliminary data.</text>
</comment>
<dbReference type="AlphaFoldDB" id="A0A4Q5LZF2"/>
<dbReference type="OrthoDB" id="621220at2"/>
<evidence type="ECO:0000259" key="3">
    <source>
        <dbReference type="Pfam" id="PF01103"/>
    </source>
</evidence>
<dbReference type="EMBL" id="SEWF01000017">
    <property type="protein sequence ID" value="RYU95232.1"/>
    <property type="molecule type" value="Genomic_DNA"/>
</dbReference>
<sequence length="393" mass="44621">MSKRVSIIIILFFVPTILLAQIPYSQQRDAIDILRKVVHFKKPRKSDSTSLKEGGRVVTILPTPGYAPQSNLFLQLIANVAIRNTNANVSVLNLVATYTQNKQSILQYTTSYFSKDNKYYFSADWRFMDYPQATYGLGMNTSLKDAIDMNFRYLKLYQTIMQSVGKNLYMGIGYQYDYHWKTQSYVNDNIIERISDYTLGVSGKTVSSGPTVALLFDSRTNSLSATQGIYANVVFKQSLKALGSNTDYPSLLIDARKYFSLNRNSDHILALWSYNFFTRGTVPYLDMPSTGWDTNVNTGRGFIQGRYRGKNMMYFEAEYRFAITRNQLFGGVLFSNVQTVSELSTNKFQKVMPAVGAGLRIRINKFSRANLAIDYGIGGDGSRNIYFNFGEVF</sequence>
<evidence type="ECO:0000313" key="5">
    <source>
        <dbReference type="Proteomes" id="UP000293162"/>
    </source>
</evidence>
<comment type="subcellular location">
    <subcellularLocation>
        <location evidence="1">Membrane</location>
    </subcellularLocation>
</comment>
<organism evidence="4 5">
    <name type="scientific">Emticicia agri</name>
    <dbReference type="NCBI Taxonomy" id="2492393"/>
    <lineage>
        <taxon>Bacteria</taxon>
        <taxon>Pseudomonadati</taxon>
        <taxon>Bacteroidota</taxon>
        <taxon>Cytophagia</taxon>
        <taxon>Cytophagales</taxon>
        <taxon>Leadbetterellaceae</taxon>
        <taxon>Emticicia</taxon>
    </lineage>
</organism>
<dbReference type="Pfam" id="PF01103">
    <property type="entry name" value="Omp85"/>
    <property type="match status" value="1"/>
</dbReference>
<dbReference type="RefSeq" id="WP_130021480.1">
    <property type="nucleotide sequence ID" value="NZ_SEWF01000017.1"/>
</dbReference>
<feature type="domain" description="Bacterial surface antigen (D15)" evidence="3">
    <location>
        <begin position="91"/>
        <end position="393"/>
    </location>
</feature>
<evidence type="ECO:0000256" key="2">
    <source>
        <dbReference type="ARBA" id="ARBA00023136"/>
    </source>
</evidence>
<keyword evidence="5" id="KW-1185">Reference proteome</keyword>
<dbReference type="Gene3D" id="2.40.160.50">
    <property type="entry name" value="membrane protein fhac: a member of the omp85/tpsb transporter family"/>
    <property type="match status" value="1"/>
</dbReference>
<name>A0A4Q5LZF2_9BACT</name>